<gene>
    <name evidence="2" type="ORF">GCM10009547_14750</name>
</gene>
<reference evidence="3" key="1">
    <citation type="journal article" date="2019" name="Int. J. Syst. Evol. Microbiol.">
        <title>The Global Catalogue of Microorganisms (GCM) 10K type strain sequencing project: providing services to taxonomists for standard genome sequencing and annotation.</title>
        <authorList>
            <consortium name="The Broad Institute Genomics Platform"/>
            <consortium name="The Broad Institute Genome Sequencing Center for Infectious Disease"/>
            <person name="Wu L."/>
            <person name="Ma J."/>
        </authorList>
    </citation>
    <scope>NUCLEOTIDE SEQUENCE [LARGE SCALE GENOMIC DNA]</scope>
    <source>
        <strain evidence="3">JCM 10671</strain>
    </source>
</reference>
<evidence type="ECO:0000256" key="1">
    <source>
        <dbReference type="SAM" id="Phobius"/>
    </source>
</evidence>
<keyword evidence="3" id="KW-1185">Reference proteome</keyword>
<dbReference type="EMBL" id="BAAAHE010000010">
    <property type="protein sequence ID" value="GAA0613923.1"/>
    <property type="molecule type" value="Genomic_DNA"/>
</dbReference>
<accession>A0ABP3RTX3</accession>
<feature type="transmembrane region" description="Helical" evidence="1">
    <location>
        <begin position="27"/>
        <end position="52"/>
    </location>
</feature>
<keyword evidence="1" id="KW-0812">Transmembrane</keyword>
<sequence length="114" mass="11779">MGTITSIVAGWNDFATENGTVHDNSTLVLQGGAILVLVLSLYAVYNVAAVMVNAARRTVRGTVHGVANVGQAVARTAGRKPEVAVPTVTVPVPRIAVDLGTGRPIVHREVAKVG</sequence>
<keyword evidence="1" id="KW-1133">Transmembrane helix</keyword>
<evidence type="ECO:0000313" key="3">
    <source>
        <dbReference type="Proteomes" id="UP001500957"/>
    </source>
</evidence>
<name>A0ABP3RTX3_9ACTN</name>
<dbReference type="RefSeq" id="WP_344603166.1">
    <property type="nucleotide sequence ID" value="NZ_BAAAHE010000010.1"/>
</dbReference>
<proteinExistence type="predicted"/>
<dbReference type="Proteomes" id="UP001500957">
    <property type="component" value="Unassembled WGS sequence"/>
</dbReference>
<comment type="caution">
    <text evidence="2">The sequence shown here is derived from an EMBL/GenBank/DDBJ whole genome shotgun (WGS) entry which is preliminary data.</text>
</comment>
<protein>
    <submittedName>
        <fullName evidence="2">Uncharacterized protein</fullName>
    </submittedName>
</protein>
<keyword evidence="1" id="KW-0472">Membrane</keyword>
<evidence type="ECO:0000313" key="2">
    <source>
        <dbReference type="EMBL" id="GAA0613923.1"/>
    </source>
</evidence>
<organism evidence="2 3">
    <name type="scientific">Sporichthya brevicatena</name>
    <dbReference type="NCBI Taxonomy" id="171442"/>
    <lineage>
        <taxon>Bacteria</taxon>
        <taxon>Bacillati</taxon>
        <taxon>Actinomycetota</taxon>
        <taxon>Actinomycetes</taxon>
        <taxon>Sporichthyales</taxon>
        <taxon>Sporichthyaceae</taxon>
        <taxon>Sporichthya</taxon>
    </lineage>
</organism>